<dbReference type="AlphaFoldDB" id="A0A0C2XNW5"/>
<dbReference type="EMBL" id="KN831786">
    <property type="protein sequence ID" value="KIM39358.1"/>
    <property type="molecule type" value="Genomic_DNA"/>
</dbReference>
<proteinExistence type="predicted"/>
<organism evidence="2 3">
    <name type="scientific">Hebeloma cylindrosporum</name>
    <dbReference type="NCBI Taxonomy" id="76867"/>
    <lineage>
        <taxon>Eukaryota</taxon>
        <taxon>Fungi</taxon>
        <taxon>Dikarya</taxon>
        <taxon>Basidiomycota</taxon>
        <taxon>Agaricomycotina</taxon>
        <taxon>Agaricomycetes</taxon>
        <taxon>Agaricomycetidae</taxon>
        <taxon>Agaricales</taxon>
        <taxon>Agaricineae</taxon>
        <taxon>Hymenogastraceae</taxon>
        <taxon>Hebeloma</taxon>
    </lineage>
</organism>
<keyword evidence="3" id="KW-1185">Reference proteome</keyword>
<dbReference type="HOGENOM" id="CLU_1138107_0_0_1"/>
<gene>
    <name evidence="2" type="ORF">M413DRAFT_12290</name>
</gene>
<reference evidence="3" key="2">
    <citation type="submission" date="2015-01" db="EMBL/GenBank/DDBJ databases">
        <title>Evolutionary Origins and Diversification of the Mycorrhizal Mutualists.</title>
        <authorList>
            <consortium name="DOE Joint Genome Institute"/>
            <consortium name="Mycorrhizal Genomics Consortium"/>
            <person name="Kohler A."/>
            <person name="Kuo A."/>
            <person name="Nagy L.G."/>
            <person name="Floudas D."/>
            <person name="Copeland A."/>
            <person name="Barry K.W."/>
            <person name="Cichocki N."/>
            <person name="Veneault-Fourrey C."/>
            <person name="LaButti K."/>
            <person name="Lindquist E.A."/>
            <person name="Lipzen A."/>
            <person name="Lundell T."/>
            <person name="Morin E."/>
            <person name="Murat C."/>
            <person name="Riley R."/>
            <person name="Ohm R."/>
            <person name="Sun H."/>
            <person name="Tunlid A."/>
            <person name="Henrissat B."/>
            <person name="Grigoriev I.V."/>
            <person name="Hibbett D.S."/>
            <person name="Martin F."/>
        </authorList>
    </citation>
    <scope>NUCLEOTIDE SEQUENCE [LARGE SCALE GENOMIC DNA]</scope>
    <source>
        <strain evidence="3">h7</strain>
    </source>
</reference>
<feature type="region of interest" description="Disordered" evidence="1">
    <location>
        <begin position="126"/>
        <end position="148"/>
    </location>
</feature>
<protein>
    <submittedName>
        <fullName evidence="2">Uncharacterized protein</fullName>
    </submittedName>
</protein>
<accession>A0A0C2XNW5</accession>
<dbReference type="Proteomes" id="UP000053424">
    <property type="component" value="Unassembled WGS sequence"/>
</dbReference>
<name>A0A0C2XNW5_HEBCY</name>
<evidence type="ECO:0000313" key="2">
    <source>
        <dbReference type="EMBL" id="KIM39358.1"/>
    </source>
</evidence>
<evidence type="ECO:0000256" key="1">
    <source>
        <dbReference type="SAM" id="MobiDB-lite"/>
    </source>
</evidence>
<evidence type="ECO:0000313" key="3">
    <source>
        <dbReference type="Proteomes" id="UP000053424"/>
    </source>
</evidence>
<reference evidence="2 3" key="1">
    <citation type="submission" date="2014-04" db="EMBL/GenBank/DDBJ databases">
        <authorList>
            <consortium name="DOE Joint Genome Institute"/>
            <person name="Kuo A."/>
            <person name="Gay G."/>
            <person name="Dore J."/>
            <person name="Kohler A."/>
            <person name="Nagy L.G."/>
            <person name="Floudas D."/>
            <person name="Copeland A."/>
            <person name="Barry K.W."/>
            <person name="Cichocki N."/>
            <person name="Veneault-Fourrey C."/>
            <person name="LaButti K."/>
            <person name="Lindquist E.A."/>
            <person name="Lipzen A."/>
            <person name="Lundell T."/>
            <person name="Morin E."/>
            <person name="Murat C."/>
            <person name="Sun H."/>
            <person name="Tunlid A."/>
            <person name="Henrissat B."/>
            <person name="Grigoriev I.V."/>
            <person name="Hibbett D.S."/>
            <person name="Martin F."/>
            <person name="Nordberg H.P."/>
            <person name="Cantor M.N."/>
            <person name="Hua S.X."/>
        </authorList>
    </citation>
    <scope>NUCLEOTIDE SEQUENCE [LARGE SCALE GENOMIC DNA]</scope>
    <source>
        <strain evidence="3">h7</strain>
    </source>
</reference>
<sequence length="244" mass="26991">MPCLTSDDLCTRISALDAEATAEGELGVVLGASNLTTESSGESRIGLEEEAARASTINQTSSGSYSPPEVKTEVQVDAITSGPEEISASNPSRHDDRLISEAERVGTHAFADEIYCICDGTADDDEEDIGNNDSSRPRFIVLPGESEEDPPRTYRFIYELGQSERWGMLQRRQSRIRKARKLTGFMKPKPSRLNAKGQHHRAYRARMAYLKCQVELAHCLGSLAKATNFEEDLWPELKLLLGLE</sequence>